<dbReference type="EMBL" id="BSTX01000001">
    <property type="protein sequence ID" value="GLZ76131.1"/>
    <property type="molecule type" value="Genomic_DNA"/>
</dbReference>
<evidence type="ECO:0000259" key="1">
    <source>
        <dbReference type="Pfam" id="PF12680"/>
    </source>
</evidence>
<dbReference type="InterPro" id="IPR032710">
    <property type="entry name" value="NTF2-like_dom_sf"/>
</dbReference>
<keyword evidence="3" id="KW-1185">Reference proteome</keyword>
<protein>
    <recommendedName>
        <fullName evidence="1">SnoaL-like domain-containing protein</fullName>
    </recommendedName>
</protein>
<proteinExistence type="predicted"/>
<dbReference type="InterPro" id="IPR037401">
    <property type="entry name" value="SnoaL-like"/>
</dbReference>
<comment type="caution">
    <text evidence="2">The sequence shown here is derived from an EMBL/GenBank/DDBJ whole genome shotgun (WGS) entry which is preliminary data.</text>
</comment>
<dbReference type="AlphaFoldDB" id="A0A9W6W856"/>
<reference evidence="2" key="1">
    <citation type="submission" date="2023-03" db="EMBL/GenBank/DDBJ databases">
        <title>Actinorhabdospora filicis NBRC 111898.</title>
        <authorList>
            <person name="Ichikawa N."/>
            <person name="Sato H."/>
            <person name="Tonouchi N."/>
        </authorList>
    </citation>
    <scope>NUCLEOTIDE SEQUENCE</scope>
    <source>
        <strain evidence="2">NBRC 111898</strain>
    </source>
</reference>
<evidence type="ECO:0000313" key="2">
    <source>
        <dbReference type="EMBL" id="GLZ76131.1"/>
    </source>
</evidence>
<name>A0A9W6W856_9ACTN</name>
<dbReference type="Pfam" id="PF12680">
    <property type="entry name" value="SnoaL_2"/>
    <property type="match status" value="1"/>
</dbReference>
<dbReference type="SUPFAM" id="SSF54427">
    <property type="entry name" value="NTF2-like"/>
    <property type="match status" value="1"/>
</dbReference>
<evidence type="ECO:0000313" key="3">
    <source>
        <dbReference type="Proteomes" id="UP001165079"/>
    </source>
</evidence>
<gene>
    <name evidence="2" type="ORF">Afil01_09380</name>
</gene>
<dbReference type="Gene3D" id="3.10.450.50">
    <property type="match status" value="1"/>
</dbReference>
<organism evidence="2 3">
    <name type="scientific">Actinorhabdospora filicis</name>
    <dbReference type="NCBI Taxonomy" id="1785913"/>
    <lineage>
        <taxon>Bacteria</taxon>
        <taxon>Bacillati</taxon>
        <taxon>Actinomycetota</taxon>
        <taxon>Actinomycetes</taxon>
        <taxon>Micromonosporales</taxon>
        <taxon>Micromonosporaceae</taxon>
        <taxon>Actinorhabdospora</taxon>
    </lineage>
</organism>
<dbReference type="RefSeq" id="WP_285661317.1">
    <property type="nucleotide sequence ID" value="NZ_BSTX01000001.1"/>
</dbReference>
<dbReference type="Proteomes" id="UP001165079">
    <property type="component" value="Unassembled WGS sequence"/>
</dbReference>
<feature type="domain" description="SnoaL-like" evidence="1">
    <location>
        <begin position="7"/>
        <end position="101"/>
    </location>
</feature>
<accession>A0A9W6W856</accession>
<sequence>MTFTDTVRRYWETAEARDWDAFAALLADDVRYELPQTRERVLGKDNYLRLNMEYPGDWHISIHRLTGDDERAASWVKARLDGETSDAVMFFEAAPDGRIASVTDFWPESYEPPAGREHLVERY</sequence>